<gene>
    <name evidence="1" type="ORF">ACFQZP_50445</name>
</gene>
<reference evidence="2" key="1">
    <citation type="journal article" date="2019" name="Int. J. Syst. Evol. Microbiol.">
        <title>The Global Catalogue of Microorganisms (GCM) 10K type strain sequencing project: providing services to taxonomists for standard genome sequencing and annotation.</title>
        <authorList>
            <consortium name="The Broad Institute Genomics Platform"/>
            <consortium name="The Broad Institute Genome Sequencing Center for Infectious Disease"/>
            <person name="Wu L."/>
            <person name="Ma J."/>
        </authorList>
    </citation>
    <scope>NUCLEOTIDE SEQUENCE [LARGE SCALE GENOMIC DNA]</scope>
    <source>
        <strain evidence="2">CGMCC 4.7198</strain>
    </source>
</reference>
<accession>A0ABW2W4G0</accession>
<proteinExistence type="predicted"/>
<keyword evidence="2" id="KW-1185">Reference proteome</keyword>
<dbReference type="RefSeq" id="WP_381263038.1">
    <property type="nucleotide sequence ID" value="NZ_JBHTBI010000071.1"/>
</dbReference>
<comment type="caution">
    <text evidence="1">The sequence shown here is derived from an EMBL/GenBank/DDBJ whole genome shotgun (WGS) entry which is preliminary data.</text>
</comment>
<dbReference type="Proteomes" id="UP001596957">
    <property type="component" value="Unassembled WGS sequence"/>
</dbReference>
<name>A0ABW2W4G0_9ACTN</name>
<evidence type="ECO:0000313" key="1">
    <source>
        <dbReference type="EMBL" id="MFD0289672.1"/>
    </source>
</evidence>
<sequence>MTLFLTDADVQAAFDWADAIAALRSACAAPPDETCFPSRTMARGDGLWLRTLSGVPGDGGPTATSCRSPS</sequence>
<evidence type="ECO:0000313" key="2">
    <source>
        <dbReference type="Proteomes" id="UP001596957"/>
    </source>
</evidence>
<protein>
    <submittedName>
        <fullName evidence="1">Uncharacterized protein</fullName>
    </submittedName>
</protein>
<dbReference type="EMBL" id="JBHTEC010000011">
    <property type="protein sequence ID" value="MFD0289672.1"/>
    <property type="molecule type" value="Genomic_DNA"/>
</dbReference>
<organism evidence="1 2">
    <name type="scientific">Streptomyces lutosisoli</name>
    <dbReference type="NCBI Taxonomy" id="2665721"/>
    <lineage>
        <taxon>Bacteria</taxon>
        <taxon>Bacillati</taxon>
        <taxon>Actinomycetota</taxon>
        <taxon>Actinomycetes</taxon>
        <taxon>Kitasatosporales</taxon>
        <taxon>Streptomycetaceae</taxon>
        <taxon>Streptomyces</taxon>
    </lineage>
</organism>